<gene>
    <name evidence="1" type="ORF">HHL10_22290</name>
</gene>
<keyword evidence="2" id="KW-1185">Reference proteome</keyword>
<dbReference type="PANTHER" id="PTHR35567:SF1">
    <property type="entry name" value="CONSERVED FUNGAL PROTEIN (AFU_ORTHOLOGUE AFUA_1G14230)"/>
    <property type="match status" value="1"/>
</dbReference>
<evidence type="ECO:0000313" key="2">
    <source>
        <dbReference type="Proteomes" id="UP000574067"/>
    </source>
</evidence>
<dbReference type="AlphaFoldDB" id="A0A848FFT9"/>
<dbReference type="EMBL" id="JABBFW010000021">
    <property type="protein sequence ID" value="NML17705.1"/>
    <property type="molecule type" value="Genomic_DNA"/>
</dbReference>
<organism evidence="1 2">
    <name type="scientific">Azohydromonas caseinilytica</name>
    <dbReference type="NCBI Taxonomy" id="2728836"/>
    <lineage>
        <taxon>Bacteria</taxon>
        <taxon>Pseudomonadati</taxon>
        <taxon>Pseudomonadota</taxon>
        <taxon>Betaproteobacteria</taxon>
        <taxon>Burkholderiales</taxon>
        <taxon>Sphaerotilaceae</taxon>
        <taxon>Azohydromonas</taxon>
    </lineage>
</organism>
<dbReference type="PROSITE" id="PS51257">
    <property type="entry name" value="PROKAR_LIPOPROTEIN"/>
    <property type="match status" value="1"/>
</dbReference>
<dbReference type="Pfam" id="PF11937">
    <property type="entry name" value="DUF3455"/>
    <property type="match status" value="1"/>
</dbReference>
<reference evidence="1 2" key="1">
    <citation type="submission" date="2020-04" db="EMBL/GenBank/DDBJ databases">
        <title>Azohydromonas sp. isolated from soil.</title>
        <authorList>
            <person name="Dahal R.H."/>
        </authorList>
    </citation>
    <scope>NUCLEOTIDE SEQUENCE [LARGE SCALE GENOMIC DNA]</scope>
    <source>
        <strain evidence="1 2">G-1-1-14</strain>
    </source>
</reference>
<protein>
    <submittedName>
        <fullName evidence="1">DUF3455 domain-containing protein</fullName>
    </submittedName>
</protein>
<name>A0A848FFT9_9BURK</name>
<proteinExistence type="predicted"/>
<sequence>MALRGGLGALALLLAGCGSLQPGPSAPEVPDPLKPPANEQLALRVPARGVQVYECRLKANAQGYEWALVAPEAELFDTRGRRIGRHYVGPHWEADDGSRVAGMVKERADAPTPDAIPWLLLSARSVGGEGLFSRVSSIQRIHTVGGTAPKSGCSAARTGTSVRVPYTADYLFFRPR</sequence>
<comment type="caution">
    <text evidence="1">The sequence shown here is derived from an EMBL/GenBank/DDBJ whole genome shotgun (WGS) entry which is preliminary data.</text>
</comment>
<accession>A0A848FFT9</accession>
<evidence type="ECO:0000313" key="1">
    <source>
        <dbReference type="EMBL" id="NML17705.1"/>
    </source>
</evidence>
<dbReference type="InterPro" id="IPR021851">
    <property type="entry name" value="DUF3455"/>
</dbReference>
<dbReference type="Proteomes" id="UP000574067">
    <property type="component" value="Unassembled WGS sequence"/>
</dbReference>
<dbReference type="PANTHER" id="PTHR35567">
    <property type="entry name" value="MALATE DEHYDROGENASE (AFU_ORTHOLOGUE AFUA_2G13800)"/>
    <property type="match status" value="1"/>
</dbReference>